<feature type="domain" description="Protein kinase" evidence="2">
    <location>
        <begin position="113"/>
        <end position="450"/>
    </location>
</feature>
<dbReference type="PROSITE" id="PS50011">
    <property type="entry name" value="PROTEIN_KINASE_DOM"/>
    <property type="match status" value="1"/>
</dbReference>
<dbReference type="AlphaFoldDB" id="A0A8H3QZ26"/>
<dbReference type="Pfam" id="PF07714">
    <property type="entry name" value="PK_Tyr_Ser-Thr"/>
    <property type="match status" value="1"/>
</dbReference>
<dbReference type="InterPro" id="IPR001245">
    <property type="entry name" value="Ser-Thr/Tyr_kinase_cat_dom"/>
</dbReference>
<dbReference type="GO" id="GO:0005524">
    <property type="term" value="F:ATP binding"/>
    <property type="evidence" value="ECO:0007669"/>
    <property type="project" value="InterPro"/>
</dbReference>
<evidence type="ECO:0000313" key="4">
    <source>
        <dbReference type="Proteomes" id="UP000615446"/>
    </source>
</evidence>
<dbReference type="Gene3D" id="1.10.510.10">
    <property type="entry name" value="Transferase(Phosphotransferase) domain 1"/>
    <property type="match status" value="2"/>
</dbReference>
<protein>
    <submittedName>
        <fullName evidence="3">Kinase-like domain-containing protein</fullName>
    </submittedName>
</protein>
<keyword evidence="3" id="KW-0808">Transferase</keyword>
<dbReference type="Proteomes" id="UP000615446">
    <property type="component" value="Unassembled WGS sequence"/>
</dbReference>
<dbReference type="EMBL" id="BLAL01000257">
    <property type="protein sequence ID" value="GES97311.1"/>
    <property type="molecule type" value="Genomic_DNA"/>
</dbReference>
<comment type="caution">
    <text evidence="3">The sequence shown here is derived from an EMBL/GenBank/DDBJ whole genome shotgun (WGS) entry which is preliminary data.</text>
</comment>
<dbReference type="SUPFAM" id="SSF56112">
    <property type="entry name" value="Protein kinase-like (PK-like)"/>
    <property type="match status" value="1"/>
</dbReference>
<dbReference type="PANTHER" id="PTHR44329">
    <property type="entry name" value="SERINE/THREONINE-PROTEIN KINASE TNNI3K-RELATED"/>
    <property type="match status" value="1"/>
</dbReference>
<proteinExistence type="predicted"/>
<keyword evidence="3" id="KW-0418">Kinase</keyword>
<evidence type="ECO:0000256" key="1">
    <source>
        <dbReference type="SAM" id="MobiDB-lite"/>
    </source>
</evidence>
<evidence type="ECO:0000313" key="3">
    <source>
        <dbReference type="EMBL" id="GES97311.1"/>
    </source>
</evidence>
<feature type="compositionally biased region" description="Basic and acidic residues" evidence="1">
    <location>
        <begin position="319"/>
        <end position="332"/>
    </location>
</feature>
<dbReference type="InterPro" id="IPR051681">
    <property type="entry name" value="Ser/Thr_Kinases-Pseudokinases"/>
</dbReference>
<feature type="compositionally biased region" description="Acidic residues" evidence="1">
    <location>
        <begin position="306"/>
        <end position="318"/>
    </location>
</feature>
<sequence length="450" mass="52632">MEKKPKNTWKFDYFDKYRVTSTIDSATESEDADERIVYMKDLEKRKEAYGICKECNEPATGQFWCQPCNAKRSKDNFKNWTSGNKNIDEFIQQSQLNAVSSESYLEWIPFEKFQNITFIAEGGFGKIYLAEWTEGFIWYWDIENQNWYRYYEEHDKYALKRLNNSSDICSIFLDEIKSHLQIDIQNVIRCYGITQDPNTRDYMMVLTYCQGGNLRDSYSCHGYINYGSKIDKLQQIATGLFDIHNAGKVHKDFHSGCRPKISKDVPKLLADLIIKCWDAEIENRPTANVLYQLLKKWNDEIKSSDDDSDDSDDNEDNEDSKYNEDSENSKDGEDNEDSEDREDVKNSQNSEIYSQVKECDEIRRKKFESESNKNKSINIRTHPQAIYTSRPLNFKNLPKPANSSDLSSFQFNSDANYAIQSTLTNPISECLDIQLSELELNKFWQNDDDN</sequence>
<accession>A0A8H3QZ26</accession>
<name>A0A8H3QZ26_9GLOM</name>
<reference evidence="3" key="1">
    <citation type="submission" date="2019-10" db="EMBL/GenBank/DDBJ databases">
        <title>Conservation and host-specific expression of non-tandemly repeated heterogenous ribosome RNA gene in arbuscular mycorrhizal fungi.</title>
        <authorList>
            <person name="Maeda T."/>
            <person name="Kobayashi Y."/>
            <person name="Nakagawa T."/>
            <person name="Ezawa T."/>
            <person name="Yamaguchi K."/>
            <person name="Bino T."/>
            <person name="Nishimoto Y."/>
            <person name="Shigenobu S."/>
            <person name="Kawaguchi M."/>
        </authorList>
    </citation>
    <scope>NUCLEOTIDE SEQUENCE</scope>
    <source>
        <strain evidence="3">HR1</strain>
    </source>
</reference>
<evidence type="ECO:0000259" key="2">
    <source>
        <dbReference type="PROSITE" id="PS50011"/>
    </source>
</evidence>
<feature type="region of interest" description="Disordered" evidence="1">
    <location>
        <begin position="302"/>
        <end position="355"/>
    </location>
</feature>
<dbReference type="InterPro" id="IPR000719">
    <property type="entry name" value="Prot_kinase_dom"/>
</dbReference>
<gene>
    <name evidence="3" type="ORF">RCL2_002389600</name>
</gene>
<dbReference type="InterPro" id="IPR011009">
    <property type="entry name" value="Kinase-like_dom_sf"/>
</dbReference>
<organism evidence="3 4">
    <name type="scientific">Rhizophagus clarus</name>
    <dbReference type="NCBI Taxonomy" id="94130"/>
    <lineage>
        <taxon>Eukaryota</taxon>
        <taxon>Fungi</taxon>
        <taxon>Fungi incertae sedis</taxon>
        <taxon>Mucoromycota</taxon>
        <taxon>Glomeromycotina</taxon>
        <taxon>Glomeromycetes</taxon>
        <taxon>Glomerales</taxon>
        <taxon>Glomeraceae</taxon>
        <taxon>Rhizophagus</taxon>
    </lineage>
</organism>
<dbReference type="GO" id="GO:0004674">
    <property type="term" value="F:protein serine/threonine kinase activity"/>
    <property type="evidence" value="ECO:0007669"/>
    <property type="project" value="TreeGrafter"/>
</dbReference>